<dbReference type="PRINTS" id="PR00455">
    <property type="entry name" value="HTHTETR"/>
</dbReference>
<dbReference type="EMBL" id="CCSD01000101">
    <property type="protein sequence ID" value="CDZ91685.1"/>
    <property type="molecule type" value="Genomic_DNA"/>
</dbReference>
<name>A0A098BTZ0_9NOCA</name>
<dbReference type="PROSITE" id="PS50977">
    <property type="entry name" value="HTH_TETR_2"/>
    <property type="match status" value="1"/>
</dbReference>
<dbReference type="OrthoDB" id="4539007at2"/>
<protein>
    <submittedName>
        <fullName evidence="5">TetR family transcriptional regulator</fullName>
    </submittedName>
</protein>
<evidence type="ECO:0000256" key="4">
    <source>
        <dbReference type="ARBA" id="ARBA00023163"/>
    </source>
</evidence>
<organism evidence="5 6">
    <name type="scientific">Rhodococcus ruber</name>
    <dbReference type="NCBI Taxonomy" id="1830"/>
    <lineage>
        <taxon>Bacteria</taxon>
        <taxon>Bacillati</taxon>
        <taxon>Actinomycetota</taxon>
        <taxon>Actinomycetes</taxon>
        <taxon>Mycobacteriales</taxon>
        <taxon>Nocardiaceae</taxon>
        <taxon>Rhodococcus</taxon>
    </lineage>
</organism>
<dbReference type="Pfam" id="PF13977">
    <property type="entry name" value="TetR_C_6"/>
    <property type="match status" value="1"/>
</dbReference>
<dbReference type="InterPro" id="IPR039538">
    <property type="entry name" value="BetI_C"/>
</dbReference>
<dbReference type="RefSeq" id="WP_010593566.1">
    <property type="nucleotide sequence ID" value="NZ_CP023714.1"/>
</dbReference>
<proteinExistence type="predicted"/>
<dbReference type="PANTHER" id="PTHR30055:SF234">
    <property type="entry name" value="HTH-TYPE TRANSCRIPTIONAL REGULATOR BETI"/>
    <property type="match status" value="1"/>
</dbReference>
<dbReference type="GO" id="GO:0003700">
    <property type="term" value="F:DNA-binding transcription factor activity"/>
    <property type="evidence" value="ECO:0007669"/>
    <property type="project" value="TreeGrafter"/>
</dbReference>
<dbReference type="InterPro" id="IPR009057">
    <property type="entry name" value="Homeodomain-like_sf"/>
</dbReference>
<dbReference type="KEGG" id="rrz:CS378_12530"/>
<dbReference type="AlphaFoldDB" id="A0A098BTZ0"/>
<reference evidence="5 6" key="1">
    <citation type="journal article" date="2014" name="Genome Announc.">
        <title>Draft Genome Sequence of Propane- and Butane-Oxidizing Actinobacterium Rhodococcus ruber IEGM 231.</title>
        <authorList>
            <person name="Ivshina I.B."/>
            <person name="Kuyukina M.S."/>
            <person name="Krivoruchko A.V."/>
            <person name="Barbe V."/>
            <person name="Fischer C."/>
        </authorList>
    </citation>
    <scope>NUCLEOTIDE SEQUENCE [LARGE SCALE GENOMIC DNA]</scope>
</reference>
<dbReference type="SUPFAM" id="SSF46689">
    <property type="entry name" value="Homeodomain-like"/>
    <property type="match status" value="1"/>
</dbReference>
<dbReference type="InterPro" id="IPR050109">
    <property type="entry name" value="HTH-type_TetR-like_transc_reg"/>
</dbReference>
<dbReference type="GO" id="GO:0000976">
    <property type="term" value="F:transcription cis-regulatory region binding"/>
    <property type="evidence" value="ECO:0007669"/>
    <property type="project" value="TreeGrafter"/>
</dbReference>
<dbReference type="Pfam" id="PF00440">
    <property type="entry name" value="TetR_N"/>
    <property type="match status" value="1"/>
</dbReference>
<keyword evidence="3" id="KW-0238">DNA-binding</keyword>
<dbReference type="Gene3D" id="1.10.357.10">
    <property type="entry name" value="Tetracycline Repressor, domain 2"/>
    <property type="match status" value="1"/>
</dbReference>
<evidence type="ECO:0000313" key="5">
    <source>
        <dbReference type="EMBL" id="CDZ91685.1"/>
    </source>
</evidence>
<evidence type="ECO:0000313" key="6">
    <source>
        <dbReference type="Proteomes" id="UP000042997"/>
    </source>
</evidence>
<accession>A0A098BTZ0</accession>
<evidence type="ECO:0000256" key="3">
    <source>
        <dbReference type="ARBA" id="ARBA00023125"/>
    </source>
</evidence>
<keyword evidence="4" id="KW-0804">Transcription</keyword>
<dbReference type="eggNOG" id="COG1309">
    <property type="taxonomic scope" value="Bacteria"/>
</dbReference>
<evidence type="ECO:0000256" key="2">
    <source>
        <dbReference type="ARBA" id="ARBA00023015"/>
    </source>
</evidence>
<dbReference type="PANTHER" id="PTHR30055">
    <property type="entry name" value="HTH-TYPE TRANSCRIPTIONAL REGULATOR RUTR"/>
    <property type="match status" value="1"/>
</dbReference>
<evidence type="ECO:0000256" key="1">
    <source>
        <dbReference type="ARBA" id="ARBA00022491"/>
    </source>
</evidence>
<dbReference type="GeneID" id="66837800"/>
<sequence>MTGTAAPSRRTQQQRRTATIERILDATVASLGELGYTATTIGEVCRRSGVSSGGVFRHFPTRLDLMIAAADAVRERQFANFRLGLTQLGGPDESPESVRECLRLLRAACRAPINAAWYELLGAARTDPALRERLAPMAQRYHGRIAEFGRTLPIASRFEPAEFDTLLFTLVHLLDGEAVAAVVHPQPEQEEPRLELMARLVTGATPRSRFR</sequence>
<dbReference type="Proteomes" id="UP000042997">
    <property type="component" value="Unassembled WGS sequence"/>
</dbReference>
<gene>
    <name evidence="5" type="ORF">RHRU231_860066</name>
</gene>
<dbReference type="InterPro" id="IPR001647">
    <property type="entry name" value="HTH_TetR"/>
</dbReference>
<keyword evidence="2" id="KW-0805">Transcription regulation</keyword>
<keyword evidence="1" id="KW-0678">Repressor</keyword>